<dbReference type="InterPro" id="IPR036259">
    <property type="entry name" value="MFS_trans_sf"/>
</dbReference>
<evidence type="ECO:0000256" key="8">
    <source>
        <dbReference type="SAM" id="Phobius"/>
    </source>
</evidence>
<feature type="transmembrane region" description="Helical" evidence="8">
    <location>
        <begin position="348"/>
        <end position="372"/>
    </location>
</feature>
<organism evidence="10 11">
    <name type="scientific">Streptomyces gamaensis</name>
    <dbReference type="NCBI Taxonomy" id="1763542"/>
    <lineage>
        <taxon>Bacteria</taxon>
        <taxon>Bacillati</taxon>
        <taxon>Actinomycetota</taxon>
        <taxon>Actinomycetes</taxon>
        <taxon>Kitasatosporales</taxon>
        <taxon>Streptomycetaceae</taxon>
        <taxon>Streptomyces</taxon>
    </lineage>
</organism>
<keyword evidence="5 8" id="KW-1133">Transmembrane helix</keyword>
<dbReference type="InterPro" id="IPR020846">
    <property type="entry name" value="MFS_dom"/>
</dbReference>
<dbReference type="CDD" id="cd06173">
    <property type="entry name" value="MFS_MefA_like"/>
    <property type="match status" value="1"/>
</dbReference>
<feature type="region of interest" description="Disordered" evidence="7">
    <location>
        <begin position="407"/>
        <end position="434"/>
    </location>
</feature>
<keyword evidence="3" id="KW-1003">Cell membrane</keyword>
<dbReference type="Pfam" id="PF05977">
    <property type="entry name" value="MFS_3"/>
    <property type="match status" value="1"/>
</dbReference>
<keyword evidence="2" id="KW-0813">Transport</keyword>
<feature type="domain" description="Major facilitator superfamily (MFS) profile" evidence="9">
    <location>
        <begin position="1"/>
        <end position="199"/>
    </location>
</feature>
<feature type="transmembrane region" description="Helical" evidence="8">
    <location>
        <begin position="163"/>
        <end position="192"/>
    </location>
</feature>
<gene>
    <name evidence="10" type="ORF">ACFP1Z_11340</name>
</gene>
<reference evidence="11" key="1">
    <citation type="journal article" date="2019" name="Int. J. Syst. Evol. Microbiol.">
        <title>The Global Catalogue of Microorganisms (GCM) 10K type strain sequencing project: providing services to taxonomists for standard genome sequencing and annotation.</title>
        <authorList>
            <consortium name="The Broad Institute Genomics Platform"/>
            <consortium name="The Broad Institute Genome Sequencing Center for Infectious Disease"/>
            <person name="Wu L."/>
            <person name="Ma J."/>
        </authorList>
    </citation>
    <scope>NUCLEOTIDE SEQUENCE [LARGE SCALE GENOMIC DNA]</scope>
    <source>
        <strain evidence="11">CGMCC 4.7304</strain>
    </source>
</reference>
<proteinExistence type="predicted"/>
<name>A0ABW0YZB9_9ACTN</name>
<dbReference type="RefSeq" id="WP_390315941.1">
    <property type="nucleotide sequence ID" value="NZ_JBHSPB010000006.1"/>
</dbReference>
<keyword evidence="4 8" id="KW-0812">Transmembrane</keyword>
<evidence type="ECO:0000259" key="9">
    <source>
        <dbReference type="PROSITE" id="PS50850"/>
    </source>
</evidence>
<comment type="subcellular location">
    <subcellularLocation>
        <location evidence="1">Cell membrane</location>
        <topology evidence="1">Multi-pass membrane protein</topology>
    </subcellularLocation>
</comment>
<feature type="transmembrane region" description="Helical" evidence="8">
    <location>
        <begin position="316"/>
        <end position="336"/>
    </location>
</feature>
<dbReference type="PANTHER" id="PTHR23513:SF11">
    <property type="entry name" value="STAPHYLOFERRIN A TRANSPORTER"/>
    <property type="match status" value="1"/>
</dbReference>
<evidence type="ECO:0000313" key="11">
    <source>
        <dbReference type="Proteomes" id="UP001596083"/>
    </source>
</evidence>
<dbReference type="Gene3D" id="1.20.1250.20">
    <property type="entry name" value="MFS general substrate transporter like domains"/>
    <property type="match status" value="1"/>
</dbReference>
<keyword evidence="11" id="KW-1185">Reference proteome</keyword>
<dbReference type="Proteomes" id="UP001596083">
    <property type="component" value="Unassembled WGS sequence"/>
</dbReference>
<evidence type="ECO:0000256" key="7">
    <source>
        <dbReference type="SAM" id="MobiDB-lite"/>
    </source>
</evidence>
<feature type="compositionally biased region" description="Acidic residues" evidence="7">
    <location>
        <begin position="411"/>
        <end position="420"/>
    </location>
</feature>
<feature type="transmembrane region" description="Helical" evidence="8">
    <location>
        <begin position="83"/>
        <end position="101"/>
    </location>
</feature>
<feature type="transmembrane region" description="Helical" evidence="8">
    <location>
        <begin position="226"/>
        <end position="250"/>
    </location>
</feature>
<feature type="transmembrane region" description="Helical" evidence="8">
    <location>
        <begin position="288"/>
        <end position="310"/>
    </location>
</feature>
<feature type="transmembrane region" description="Helical" evidence="8">
    <location>
        <begin position="262"/>
        <end position="281"/>
    </location>
</feature>
<evidence type="ECO:0000313" key="10">
    <source>
        <dbReference type="EMBL" id="MFC5720758.1"/>
    </source>
</evidence>
<feature type="transmembrane region" description="Helical" evidence="8">
    <location>
        <begin position="50"/>
        <end position="71"/>
    </location>
</feature>
<accession>A0ABW0YZB9</accession>
<evidence type="ECO:0000256" key="6">
    <source>
        <dbReference type="ARBA" id="ARBA00023136"/>
    </source>
</evidence>
<dbReference type="SUPFAM" id="SSF103473">
    <property type="entry name" value="MFS general substrate transporter"/>
    <property type="match status" value="1"/>
</dbReference>
<dbReference type="InterPro" id="IPR010290">
    <property type="entry name" value="TM_effector"/>
</dbReference>
<feature type="transmembrane region" description="Helical" evidence="8">
    <location>
        <begin position="20"/>
        <end position="44"/>
    </location>
</feature>
<comment type="caution">
    <text evidence="10">The sequence shown here is derived from an EMBL/GenBank/DDBJ whole genome shotgun (WGS) entry which is preliminary data.</text>
</comment>
<evidence type="ECO:0000256" key="1">
    <source>
        <dbReference type="ARBA" id="ARBA00004651"/>
    </source>
</evidence>
<evidence type="ECO:0000256" key="2">
    <source>
        <dbReference type="ARBA" id="ARBA00022448"/>
    </source>
</evidence>
<feature type="transmembrane region" description="Helical" evidence="8">
    <location>
        <begin position="378"/>
        <end position="401"/>
    </location>
</feature>
<keyword evidence="6 8" id="KW-0472">Membrane</keyword>
<evidence type="ECO:0000256" key="5">
    <source>
        <dbReference type="ARBA" id="ARBA00022989"/>
    </source>
</evidence>
<dbReference type="PANTHER" id="PTHR23513">
    <property type="entry name" value="INTEGRAL MEMBRANE EFFLUX PROTEIN-RELATED"/>
    <property type="match status" value="1"/>
</dbReference>
<feature type="transmembrane region" description="Helical" evidence="8">
    <location>
        <begin position="137"/>
        <end position="157"/>
    </location>
</feature>
<dbReference type="EMBL" id="JBHSPB010000006">
    <property type="protein sequence ID" value="MFC5720758.1"/>
    <property type="molecule type" value="Genomic_DNA"/>
</dbReference>
<feature type="transmembrane region" description="Helical" evidence="8">
    <location>
        <begin position="107"/>
        <end position="125"/>
    </location>
</feature>
<evidence type="ECO:0000256" key="4">
    <source>
        <dbReference type="ARBA" id="ARBA00022692"/>
    </source>
</evidence>
<protein>
    <submittedName>
        <fullName evidence="10">MFS transporter</fullName>
    </submittedName>
</protein>
<sequence>MADRARRRTYAALRVPNFRLFFAGQSVSLVGTWMQIIGQSWLVLELSGSGTVLGAVTALQFLPMLLGGPYGGLLADRSDKRRLLLATQSTLAVLALLLGLLTVTHAVRLWMVVVFAVALGVVNAVDSPTRQTFVPEIVGPGMLRNAVSLNSVMVNAARTLGPALAGVLIAGAGVGVCFLANAASFVAVLLALCLMRTEQLMPTVAVVRGRGQLAEGLRYVRGTAGLWVPLTMMALVGTLAFEFQVVLPLLARVTLHGGARTYGFLTSAMGLGAVAGGLTVAARGRVGVVPAAVAAAGFGAALVVAAAVTWLPGELAALACAGFSSTAFLATCNTTLQLISAPAFRGRVMALWSVTFLGSTPVGGPVVGAVAQHLGPRAGLALGAAACLAAAALGLLALPLIPRRQRRFDSENGENDAHDDEGERPVGTDPKGGP</sequence>
<dbReference type="PROSITE" id="PS50850">
    <property type="entry name" value="MFS"/>
    <property type="match status" value="1"/>
</dbReference>
<evidence type="ECO:0000256" key="3">
    <source>
        <dbReference type="ARBA" id="ARBA00022475"/>
    </source>
</evidence>